<feature type="transmembrane region" description="Helical" evidence="1">
    <location>
        <begin position="191"/>
        <end position="214"/>
    </location>
</feature>
<organism evidence="2 3">
    <name type="scientific">Boothiomyces macroporosus</name>
    <dbReference type="NCBI Taxonomy" id="261099"/>
    <lineage>
        <taxon>Eukaryota</taxon>
        <taxon>Fungi</taxon>
        <taxon>Fungi incertae sedis</taxon>
        <taxon>Chytridiomycota</taxon>
        <taxon>Chytridiomycota incertae sedis</taxon>
        <taxon>Chytridiomycetes</taxon>
        <taxon>Rhizophydiales</taxon>
        <taxon>Terramycetaceae</taxon>
        <taxon>Boothiomyces</taxon>
    </lineage>
</organism>
<dbReference type="Proteomes" id="UP001210925">
    <property type="component" value="Unassembled WGS sequence"/>
</dbReference>
<sequence length="264" mass="29620">MEGSLFYFSIIFLIFALLLVSYYVVKQGLKSKTVSLVKFLQLGALGSSLFMLFGRLGMDISGLIGNDCPLWILVVFTVSEFLYFLTSNLYYLELLKPLSAAFTSKYLKNKYPLYYQAFVCLFNVIFNFATIFRFSLFTDGQNTFLAHWAGLGAAVIIETAILGIAVAAIIYSTIASLSISNQKERFGMVKWFLLLFVIVQMLQFASYIISGILRESKDPNLNRLDLPLAAIGTGISGIQICIFTFIFEQTLKQFISRTAIKSTV</sequence>
<evidence type="ECO:0000313" key="2">
    <source>
        <dbReference type="EMBL" id="KAJ3253986.1"/>
    </source>
</evidence>
<dbReference type="AlphaFoldDB" id="A0AAD5Y1C1"/>
<keyword evidence="1" id="KW-0812">Transmembrane</keyword>
<feature type="transmembrane region" description="Helical" evidence="1">
    <location>
        <begin position="113"/>
        <end position="136"/>
    </location>
</feature>
<accession>A0AAD5Y1C1</accession>
<protein>
    <submittedName>
        <fullName evidence="2">Uncharacterized protein</fullName>
    </submittedName>
</protein>
<name>A0AAD5Y1C1_9FUNG</name>
<comment type="caution">
    <text evidence="2">The sequence shown here is derived from an EMBL/GenBank/DDBJ whole genome shotgun (WGS) entry which is preliminary data.</text>
</comment>
<feature type="transmembrane region" description="Helical" evidence="1">
    <location>
        <begin position="148"/>
        <end position="171"/>
    </location>
</feature>
<keyword evidence="1" id="KW-1133">Transmembrane helix</keyword>
<feature type="transmembrane region" description="Helical" evidence="1">
    <location>
        <begin position="37"/>
        <end position="58"/>
    </location>
</feature>
<reference evidence="2" key="1">
    <citation type="submission" date="2020-05" db="EMBL/GenBank/DDBJ databases">
        <title>Phylogenomic resolution of chytrid fungi.</title>
        <authorList>
            <person name="Stajich J.E."/>
            <person name="Amses K."/>
            <person name="Simmons R."/>
            <person name="Seto K."/>
            <person name="Myers J."/>
            <person name="Bonds A."/>
            <person name="Quandt C.A."/>
            <person name="Barry K."/>
            <person name="Liu P."/>
            <person name="Grigoriev I."/>
            <person name="Longcore J.E."/>
            <person name="James T.Y."/>
        </authorList>
    </citation>
    <scope>NUCLEOTIDE SEQUENCE</scope>
    <source>
        <strain evidence="2">PLAUS21</strain>
    </source>
</reference>
<gene>
    <name evidence="2" type="ORF">HK103_007590</name>
</gene>
<feature type="transmembrane region" description="Helical" evidence="1">
    <location>
        <begin position="226"/>
        <end position="247"/>
    </location>
</feature>
<keyword evidence="3" id="KW-1185">Reference proteome</keyword>
<feature type="transmembrane region" description="Helical" evidence="1">
    <location>
        <begin position="70"/>
        <end position="92"/>
    </location>
</feature>
<dbReference type="EMBL" id="JADGKB010000095">
    <property type="protein sequence ID" value="KAJ3253986.1"/>
    <property type="molecule type" value="Genomic_DNA"/>
</dbReference>
<feature type="transmembrane region" description="Helical" evidence="1">
    <location>
        <begin position="6"/>
        <end position="25"/>
    </location>
</feature>
<proteinExistence type="predicted"/>
<evidence type="ECO:0000313" key="3">
    <source>
        <dbReference type="Proteomes" id="UP001210925"/>
    </source>
</evidence>
<evidence type="ECO:0000256" key="1">
    <source>
        <dbReference type="SAM" id="Phobius"/>
    </source>
</evidence>
<keyword evidence="1" id="KW-0472">Membrane</keyword>